<dbReference type="Proteomes" id="UP001488838">
    <property type="component" value="Unassembled WGS sequence"/>
</dbReference>
<evidence type="ECO:0000313" key="3">
    <source>
        <dbReference type="Proteomes" id="UP001488838"/>
    </source>
</evidence>
<keyword evidence="3" id="KW-1185">Reference proteome</keyword>
<accession>A0AAW0H828</accession>
<evidence type="ECO:0000256" key="1">
    <source>
        <dbReference type="SAM" id="MobiDB-lite"/>
    </source>
</evidence>
<comment type="caution">
    <text evidence="2">The sequence shown here is derived from an EMBL/GenBank/DDBJ whole genome shotgun (WGS) entry which is preliminary data.</text>
</comment>
<protein>
    <submittedName>
        <fullName evidence="2">Uncharacterized protein</fullName>
    </submittedName>
</protein>
<reference evidence="2 3" key="1">
    <citation type="journal article" date="2023" name="bioRxiv">
        <title>Conserved and derived expression patterns and positive selection on dental genes reveal complex evolutionary context of ever-growing rodent molars.</title>
        <authorList>
            <person name="Calamari Z.T."/>
            <person name="Song A."/>
            <person name="Cohen E."/>
            <person name="Akter M."/>
            <person name="Roy R.D."/>
            <person name="Hallikas O."/>
            <person name="Christensen M.M."/>
            <person name="Li P."/>
            <person name="Marangoni P."/>
            <person name="Jernvall J."/>
            <person name="Klein O.D."/>
        </authorList>
    </citation>
    <scope>NUCLEOTIDE SEQUENCE [LARGE SCALE GENOMIC DNA]</scope>
    <source>
        <strain evidence="2">V071</strain>
    </source>
</reference>
<evidence type="ECO:0000313" key="2">
    <source>
        <dbReference type="EMBL" id="KAK7798977.1"/>
    </source>
</evidence>
<dbReference type="AlphaFoldDB" id="A0AAW0H828"/>
<name>A0AAW0H828_MYOGA</name>
<feature type="compositionally biased region" description="Polar residues" evidence="1">
    <location>
        <begin position="11"/>
        <end position="21"/>
    </location>
</feature>
<sequence length="87" mass="9527">MPEEISFKCPLTSTPQTQQGGFSEGFQSPMAVMDLKTLLQASRVPKVAGSPLDLHPRPAIPPLWPRSLEWGGPWGTLAKACWRLDLA</sequence>
<feature type="region of interest" description="Disordered" evidence="1">
    <location>
        <begin position="1"/>
        <end position="25"/>
    </location>
</feature>
<gene>
    <name evidence="2" type="ORF">U0070_000364</name>
</gene>
<proteinExistence type="predicted"/>
<dbReference type="EMBL" id="JBBHLL010000645">
    <property type="protein sequence ID" value="KAK7798977.1"/>
    <property type="molecule type" value="Genomic_DNA"/>
</dbReference>
<organism evidence="2 3">
    <name type="scientific">Myodes glareolus</name>
    <name type="common">Bank vole</name>
    <name type="synonym">Clethrionomys glareolus</name>
    <dbReference type="NCBI Taxonomy" id="447135"/>
    <lineage>
        <taxon>Eukaryota</taxon>
        <taxon>Metazoa</taxon>
        <taxon>Chordata</taxon>
        <taxon>Craniata</taxon>
        <taxon>Vertebrata</taxon>
        <taxon>Euteleostomi</taxon>
        <taxon>Mammalia</taxon>
        <taxon>Eutheria</taxon>
        <taxon>Euarchontoglires</taxon>
        <taxon>Glires</taxon>
        <taxon>Rodentia</taxon>
        <taxon>Myomorpha</taxon>
        <taxon>Muroidea</taxon>
        <taxon>Cricetidae</taxon>
        <taxon>Arvicolinae</taxon>
        <taxon>Myodes</taxon>
    </lineage>
</organism>